<gene>
    <name evidence="9" type="primary">Dvir\GJ16717</name>
    <name evidence="9" type="ORF">Dvir_GJ16717</name>
</gene>
<evidence type="ECO:0000256" key="5">
    <source>
        <dbReference type="ARBA" id="ARBA00022729"/>
    </source>
</evidence>
<dbReference type="Pfam" id="PF23782">
    <property type="entry name" value="Tsg_N"/>
    <property type="match status" value="1"/>
</dbReference>
<keyword evidence="6" id="KW-0325">Glycoprotein</keyword>
<keyword evidence="10" id="KW-1185">Reference proteome</keyword>
<keyword evidence="4" id="KW-0964">Secreted</keyword>
<keyword evidence="5" id="KW-0732">Signal</keyword>
<dbReference type="Pfam" id="PF04668">
    <property type="entry name" value="Tsg"/>
    <property type="match status" value="1"/>
</dbReference>
<evidence type="ECO:0000256" key="4">
    <source>
        <dbReference type="ARBA" id="ARBA00022525"/>
    </source>
</evidence>
<dbReference type="OrthoDB" id="10037323at2759"/>
<dbReference type="GO" id="GO:0005615">
    <property type="term" value="C:extracellular space"/>
    <property type="evidence" value="ECO:0007669"/>
    <property type="project" value="TreeGrafter"/>
</dbReference>
<name>A0A0Q9WHZ4_DROVI</name>
<dbReference type="eggNOG" id="ENOG502QRE9">
    <property type="taxonomic scope" value="Eukaryota"/>
</dbReference>
<organism evidence="9 10">
    <name type="scientific">Drosophila virilis</name>
    <name type="common">Fruit fly</name>
    <dbReference type="NCBI Taxonomy" id="7244"/>
    <lineage>
        <taxon>Eukaryota</taxon>
        <taxon>Metazoa</taxon>
        <taxon>Ecdysozoa</taxon>
        <taxon>Arthropoda</taxon>
        <taxon>Hexapoda</taxon>
        <taxon>Insecta</taxon>
        <taxon>Pterygota</taxon>
        <taxon>Neoptera</taxon>
        <taxon>Endopterygota</taxon>
        <taxon>Diptera</taxon>
        <taxon>Brachycera</taxon>
        <taxon>Muscomorpha</taxon>
        <taxon>Ephydroidea</taxon>
        <taxon>Drosophilidae</taxon>
        <taxon>Drosophila</taxon>
    </lineage>
</organism>
<dbReference type="EMBL" id="CH940653">
    <property type="protein sequence ID" value="KRF80539.1"/>
    <property type="molecule type" value="Genomic_DNA"/>
</dbReference>
<evidence type="ECO:0000256" key="6">
    <source>
        <dbReference type="ARBA" id="ARBA00023180"/>
    </source>
</evidence>
<evidence type="ECO:0000256" key="1">
    <source>
        <dbReference type="ARBA" id="ARBA00004613"/>
    </source>
</evidence>
<feature type="domain" description="Tsg N-terminal" evidence="8">
    <location>
        <begin position="132"/>
        <end position="189"/>
    </location>
</feature>
<evidence type="ECO:0000259" key="7">
    <source>
        <dbReference type="Pfam" id="PF04668"/>
    </source>
</evidence>
<evidence type="ECO:0000256" key="2">
    <source>
        <dbReference type="ARBA" id="ARBA00010047"/>
    </source>
</evidence>
<dbReference type="FunCoup" id="A0A0Q9WHZ4">
    <property type="interactions" value="282"/>
</dbReference>
<dbReference type="InterPro" id="IPR057635">
    <property type="entry name" value="Tsg_N"/>
</dbReference>
<dbReference type="AlphaFoldDB" id="A0A0Q9WHZ4"/>
<keyword evidence="3" id="KW-0217">Developmental protein</keyword>
<sequence>MHTAESIPIEYLFDLNVDLSINQSISQSIKVFQTVGVCLLRLLPTHSLSRSLSVTRVQFEYAAKPATPPKRPPTNCVSPFYHAQTNKKKKKTLTIVFGIINKLYITMEVWRSLTVGAFLALGFVCFYGMVESCNEVVCASIVSKCMLTQSCKCELKNCSCCKECLKCLGKKYYEECCSCVELCPKPNDTRNSLSKKSHVEDFDGVPELFNVLATTEDSESDFWDVFTFQVDWSRGKPKLDKDEKYYLKFNDKNLDEAREERDNTLTVNCTVIYLDQCVSLNKCRQSCQTMGASSYRWFHDGCCECVGSTCINYGVNESRCRHCPESKELGDDFDDEIDEDMQDYGDSMGPFDGSVNSNY</sequence>
<comment type="subcellular location">
    <subcellularLocation>
        <location evidence="1">Secreted</location>
    </subcellularLocation>
</comment>
<dbReference type="GO" id="GO:0030510">
    <property type="term" value="P:regulation of BMP signaling pathway"/>
    <property type="evidence" value="ECO:0007669"/>
    <property type="project" value="TreeGrafter"/>
</dbReference>
<evidence type="ECO:0000313" key="10">
    <source>
        <dbReference type="Proteomes" id="UP000008792"/>
    </source>
</evidence>
<dbReference type="PANTHER" id="PTHR12312">
    <property type="entry name" value="TWISTED GASTRULATION PROTEIN HOMOLOG 1-A-RELATED"/>
    <property type="match status" value="1"/>
</dbReference>
<dbReference type="InParanoid" id="A0A0Q9WHZ4"/>
<dbReference type="InterPro" id="IPR057726">
    <property type="entry name" value="Tsg_C"/>
</dbReference>
<dbReference type="PANTHER" id="PTHR12312:SF16">
    <property type="entry name" value="TWISTED GASTRULATION PROTEIN HOMOLOG 1-A-RELATED"/>
    <property type="match status" value="1"/>
</dbReference>
<evidence type="ECO:0000259" key="8">
    <source>
        <dbReference type="Pfam" id="PF23782"/>
    </source>
</evidence>
<feature type="domain" description="Tsg C-terminal" evidence="7">
    <location>
        <begin position="193"/>
        <end position="324"/>
    </location>
</feature>
<dbReference type="InterPro" id="IPR006761">
    <property type="entry name" value="Tsg"/>
</dbReference>
<proteinExistence type="inferred from homology"/>
<comment type="similarity">
    <text evidence="2">Belongs to the twisted gastrulation protein family.</text>
</comment>
<protein>
    <submittedName>
        <fullName evidence="9">Uncharacterized protein, isoform B</fullName>
    </submittedName>
</protein>
<reference evidence="9 10" key="1">
    <citation type="journal article" date="2007" name="Nature">
        <title>Evolution of genes and genomes on the Drosophila phylogeny.</title>
        <authorList>
            <consortium name="Drosophila 12 Genomes Consortium"/>
            <person name="Clark A.G."/>
            <person name="Eisen M.B."/>
            <person name="Smith D.R."/>
            <person name="Bergman C.M."/>
            <person name="Oliver B."/>
            <person name="Markow T.A."/>
            <person name="Kaufman T.C."/>
            <person name="Kellis M."/>
            <person name="Gelbart W."/>
            <person name="Iyer V.N."/>
            <person name="Pollard D.A."/>
            <person name="Sackton T.B."/>
            <person name="Larracuente A.M."/>
            <person name="Singh N.D."/>
            <person name="Abad J.P."/>
            <person name="Abt D.N."/>
            <person name="Adryan B."/>
            <person name="Aguade M."/>
            <person name="Akashi H."/>
            <person name="Anderson W.W."/>
            <person name="Aquadro C.F."/>
            <person name="Ardell D.H."/>
            <person name="Arguello R."/>
            <person name="Artieri C.G."/>
            <person name="Barbash D.A."/>
            <person name="Barker D."/>
            <person name="Barsanti P."/>
            <person name="Batterham P."/>
            <person name="Batzoglou S."/>
            <person name="Begun D."/>
            <person name="Bhutkar A."/>
            <person name="Blanco E."/>
            <person name="Bosak S.A."/>
            <person name="Bradley R.K."/>
            <person name="Brand A.D."/>
            <person name="Brent M.R."/>
            <person name="Brooks A.N."/>
            <person name="Brown R.H."/>
            <person name="Butlin R.K."/>
            <person name="Caggese C."/>
            <person name="Calvi B.R."/>
            <person name="Bernardo de Carvalho A."/>
            <person name="Caspi A."/>
            <person name="Castrezana S."/>
            <person name="Celniker S.E."/>
            <person name="Chang J.L."/>
            <person name="Chapple C."/>
            <person name="Chatterji S."/>
            <person name="Chinwalla A."/>
            <person name="Civetta A."/>
            <person name="Clifton S.W."/>
            <person name="Comeron J.M."/>
            <person name="Costello J.C."/>
            <person name="Coyne J.A."/>
            <person name="Daub J."/>
            <person name="David R.G."/>
            <person name="Delcher A.L."/>
            <person name="Delehaunty K."/>
            <person name="Do C.B."/>
            <person name="Ebling H."/>
            <person name="Edwards K."/>
            <person name="Eickbush T."/>
            <person name="Evans J.D."/>
            <person name="Filipski A."/>
            <person name="Findeiss S."/>
            <person name="Freyhult E."/>
            <person name="Fulton L."/>
            <person name="Fulton R."/>
            <person name="Garcia A.C."/>
            <person name="Gardiner A."/>
            <person name="Garfield D.A."/>
            <person name="Garvin B.E."/>
            <person name="Gibson G."/>
            <person name="Gilbert D."/>
            <person name="Gnerre S."/>
            <person name="Godfrey J."/>
            <person name="Good R."/>
            <person name="Gotea V."/>
            <person name="Gravely B."/>
            <person name="Greenberg A.J."/>
            <person name="Griffiths-Jones S."/>
            <person name="Gross S."/>
            <person name="Guigo R."/>
            <person name="Gustafson E.A."/>
            <person name="Haerty W."/>
            <person name="Hahn M.W."/>
            <person name="Halligan D.L."/>
            <person name="Halpern A.L."/>
            <person name="Halter G.M."/>
            <person name="Han M.V."/>
            <person name="Heger A."/>
            <person name="Hillier L."/>
            <person name="Hinrichs A.S."/>
            <person name="Holmes I."/>
            <person name="Hoskins R.A."/>
            <person name="Hubisz M.J."/>
            <person name="Hultmark D."/>
            <person name="Huntley M.A."/>
            <person name="Jaffe D.B."/>
            <person name="Jagadeeshan S."/>
            <person name="Jeck W.R."/>
            <person name="Johnson J."/>
            <person name="Jones C.D."/>
            <person name="Jordan W.C."/>
            <person name="Karpen G.H."/>
            <person name="Kataoka E."/>
            <person name="Keightley P.D."/>
            <person name="Kheradpour P."/>
            <person name="Kirkness E.F."/>
            <person name="Koerich L.B."/>
            <person name="Kristiansen K."/>
            <person name="Kudrna D."/>
            <person name="Kulathinal R.J."/>
            <person name="Kumar S."/>
            <person name="Kwok R."/>
            <person name="Lander E."/>
            <person name="Langley C.H."/>
            <person name="Lapoint R."/>
            <person name="Lazzaro B.P."/>
            <person name="Lee S.J."/>
            <person name="Levesque L."/>
            <person name="Li R."/>
            <person name="Lin C.F."/>
            <person name="Lin M.F."/>
            <person name="Lindblad-Toh K."/>
            <person name="Llopart A."/>
            <person name="Long M."/>
            <person name="Low L."/>
            <person name="Lozovsky E."/>
            <person name="Lu J."/>
            <person name="Luo M."/>
            <person name="Machado C.A."/>
            <person name="Makalowski W."/>
            <person name="Marzo M."/>
            <person name="Matsuda M."/>
            <person name="Matzkin L."/>
            <person name="McAllister B."/>
            <person name="McBride C.S."/>
            <person name="McKernan B."/>
            <person name="McKernan K."/>
            <person name="Mendez-Lago M."/>
            <person name="Minx P."/>
            <person name="Mollenhauer M.U."/>
            <person name="Montooth K."/>
            <person name="Mount S.M."/>
            <person name="Mu X."/>
            <person name="Myers E."/>
            <person name="Negre B."/>
            <person name="Newfeld S."/>
            <person name="Nielsen R."/>
            <person name="Noor M.A."/>
            <person name="O'Grady P."/>
            <person name="Pachter L."/>
            <person name="Papaceit M."/>
            <person name="Parisi M.J."/>
            <person name="Parisi M."/>
            <person name="Parts L."/>
            <person name="Pedersen J.S."/>
            <person name="Pesole G."/>
            <person name="Phillippy A.M."/>
            <person name="Ponting C.P."/>
            <person name="Pop M."/>
            <person name="Porcelli D."/>
            <person name="Powell J.R."/>
            <person name="Prohaska S."/>
            <person name="Pruitt K."/>
            <person name="Puig M."/>
            <person name="Quesneville H."/>
            <person name="Ram K.R."/>
            <person name="Rand D."/>
            <person name="Rasmussen M.D."/>
            <person name="Reed L.K."/>
            <person name="Reenan R."/>
            <person name="Reily A."/>
            <person name="Remington K.A."/>
            <person name="Rieger T.T."/>
            <person name="Ritchie M.G."/>
            <person name="Robin C."/>
            <person name="Rogers Y.H."/>
            <person name="Rohde C."/>
            <person name="Rozas J."/>
            <person name="Rubenfield M.J."/>
            <person name="Ruiz A."/>
            <person name="Russo S."/>
            <person name="Salzberg S.L."/>
            <person name="Sanchez-Gracia A."/>
            <person name="Saranga D.J."/>
            <person name="Sato H."/>
            <person name="Schaeffer S.W."/>
            <person name="Schatz M.C."/>
            <person name="Schlenke T."/>
            <person name="Schwartz R."/>
            <person name="Segarra C."/>
            <person name="Singh R.S."/>
            <person name="Sirot L."/>
            <person name="Sirota M."/>
            <person name="Sisneros N.B."/>
            <person name="Smith C.D."/>
            <person name="Smith T.F."/>
            <person name="Spieth J."/>
            <person name="Stage D.E."/>
            <person name="Stark A."/>
            <person name="Stephan W."/>
            <person name="Strausberg R.L."/>
            <person name="Strempel S."/>
            <person name="Sturgill D."/>
            <person name="Sutton G."/>
            <person name="Sutton G.G."/>
            <person name="Tao W."/>
            <person name="Teichmann S."/>
            <person name="Tobari Y.N."/>
            <person name="Tomimura Y."/>
            <person name="Tsolas J.M."/>
            <person name="Valente V.L."/>
            <person name="Venter E."/>
            <person name="Venter J.C."/>
            <person name="Vicario S."/>
            <person name="Vieira F.G."/>
            <person name="Vilella A.J."/>
            <person name="Villasante A."/>
            <person name="Walenz B."/>
            <person name="Wang J."/>
            <person name="Wasserman M."/>
            <person name="Watts T."/>
            <person name="Wilson D."/>
            <person name="Wilson R.K."/>
            <person name="Wing R.A."/>
            <person name="Wolfner M.F."/>
            <person name="Wong A."/>
            <person name="Wong G.K."/>
            <person name="Wu C.I."/>
            <person name="Wu G."/>
            <person name="Yamamoto D."/>
            <person name="Yang H.P."/>
            <person name="Yang S.P."/>
            <person name="Yorke J.A."/>
            <person name="Yoshida K."/>
            <person name="Zdobnov E."/>
            <person name="Zhang P."/>
            <person name="Zhang Y."/>
            <person name="Zimin A.V."/>
            <person name="Baldwin J."/>
            <person name="Abdouelleil A."/>
            <person name="Abdulkadir J."/>
            <person name="Abebe A."/>
            <person name="Abera B."/>
            <person name="Abreu J."/>
            <person name="Acer S.C."/>
            <person name="Aftuck L."/>
            <person name="Alexander A."/>
            <person name="An P."/>
            <person name="Anderson E."/>
            <person name="Anderson S."/>
            <person name="Arachi H."/>
            <person name="Azer M."/>
            <person name="Bachantsang P."/>
            <person name="Barry A."/>
            <person name="Bayul T."/>
            <person name="Berlin A."/>
            <person name="Bessette D."/>
            <person name="Bloom T."/>
            <person name="Blye J."/>
            <person name="Boguslavskiy L."/>
            <person name="Bonnet C."/>
            <person name="Boukhgalter B."/>
            <person name="Bourzgui I."/>
            <person name="Brown A."/>
            <person name="Cahill P."/>
            <person name="Channer S."/>
            <person name="Cheshatsang Y."/>
            <person name="Chuda L."/>
            <person name="Citroen M."/>
            <person name="Collymore A."/>
            <person name="Cooke P."/>
            <person name="Costello M."/>
            <person name="D'Aco K."/>
            <person name="Daza R."/>
            <person name="De Haan G."/>
            <person name="DeGray S."/>
            <person name="DeMaso C."/>
            <person name="Dhargay N."/>
            <person name="Dooley K."/>
            <person name="Dooley E."/>
            <person name="Doricent M."/>
            <person name="Dorje P."/>
            <person name="Dorjee K."/>
            <person name="Dupes A."/>
            <person name="Elong R."/>
            <person name="Falk J."/>
            <person name="Farina A."/>
            <person name="Faro S."/>
            <person name="Ferguson D."/>
            <person name="Fisher S."/>
            <person name="Foley C.D."/>
            <person name="Franke A."/>
            <person name="Friedrich D."/>
            <person name="Gadbois L."/>
            <person name="Gearin G."/>
            <person name="Gearin C.R."/>
            <person name="Giannoukos G."/>
            <person name="Goode T."/>
            <person name="Graham J."/>
            <person name="Grandbois E."/>
            <person name="Grewal S."/>
            <person name="Gyaltsen K."/>
            <person name="Hafez N."/>
            <person name="Hagos B."/>
            <person name="Hall J."/>
            <person name="Henson C."/>
            <person name="Hollinger A."/>
            <person name="Honan T."/>
            <person name="Huard M.D."/>
            <person name="Hughes L."/>
            <person name="Hurhula B."/>
            <person name="Husby M.E."/>
            <person name="Kamat A."/>
            <person name="Kanga B."/>
            <person name="Kashin S."/>
            <person name="Khazanovich D."/>
            <person name="Kisner P."/>
            <person name="Lance K."/>
            <person name="Lara M."/>
            <person name="Lee W."/>
            <person name="Lennon N."/>
            <person name="Letendre F."/>
            <person name="LeVine R."/>
            <person name="Lipovsky A."/>
            <person name="Liu X."/>
            <person name="Liu J."/>
            <person name="Liu S."/>
            <person name="Lokyitsang T."/>
            <person name="Lokyitsang Y."/>
            <person name="Lubonja R."/>
            <person name="Lui A."/>
            <person name="MacDonald P."/>
            <person name="Magnisalis V."/>
            <person name="Maru K."/>
            <person name="Matthews C."/>
            <person name="McCusker W."/>
            <person name="McDonough S."/>
            <person name="Mehta T."/>
            <person name="Meldrim J."/>
            <person name="Meneus L."/>
            <person name="Mihai O."/>
            <person name="Mihalev A."/>
            <person name="Mihova T."/>
            <person name="Mittelman R."/>
            <person name="Mlenga V."/>
            <person name="Montmayeur A."/>
            <person name="Mulrain L."/>
            <person name="Navidi A."/>
            <person name="Naylor J."/>
            <person name="Negash T."/>
            <person name="Nguyen T."/>
            <person name="Nguyen N."/>
            <person name="Nicol R."/>
            <person name="Norbu C."/>
            <person name="Norbu N."/>
            <person name="Novod N."/>
            <person name="O'Neill B."/>
            <person name="Osman S."/>
            <person name="Markiewicz E."/>
            <person name="Oyono O.L."/>
            <person name="Patti C."/>
            <person name="Phunkhang P."/>
            <person name="Pierre F."/>
            <person name="Priest M."/>
            <person name="Raghuraman S."/>
            <person name="Rege F."/>
            <person name="Reyes R."/>
            <person name="Rise C."/>
            <person name="Rogov P."/>
            <person name="Ross K."/>
            <person name="Ryan E."/>
            <person name="Settipalli S."/>
            <person name="Shea T."/>
            <person name="Sherpa N."/>
            <person name="Shi L."/>
            <person name="Shih D."/>
            <person name="Sparrow T."/>
            <person name="Spaulding J."/>
            <person name="Stalker J."/>
            <person name="Stange-Thomann N."/>
            <person name="Stavropoulos S."/>
            <person name="Stone C."/>
            <person name="Strader C."/>
            <person name="Tesfaye S."/>
            <person name="Thomson T."/>
            <person name="Thoulutsang Y."/>
            <person name="Thoulutsang D."/>
            <person name="Topham K."/>
            <person name="Topping I."/>
            <person name="Tsamla T."/>
            <person name="Vassiliev H."/>
            <person name="Vo A."/>
            <person name="Wangchuk T."/>
            <person name="Wangdi T."/>
            <person name="Weiand M."/>
            <person name="Wilkinson J."/>
            <person name="Wilson A."/>
            <person name="Yadav S."/>
            <person name="Young G."/>
            <person name="Yu Q."/>
            <person name="Zembek L."/>
            <person name="Zhong D."/>
            <person name="Zimmer A."/>
            <person name="Zwirko Z."/>
            <person name="Jaffe D.B."/>
            <person name="Alvarez P."/>
            <person name="Brockman W."/>
            <person name="Butler J."/>
            <person name="Chin C."/>
            <person name="Gnerre S."/>
            <person name="Grabherr M."/>
            <person name="Kleber M."/>
            <person name="Mauceli E."/>
            <person name="MacCallum I."/>
        </authorList>
    </citation>
    <scope>NUCLEOTIDE SEQUENCE [LARGE SCALE GENOMIC DNA]</scope>
    <source>
        <strain evidence="10">Tucson 15010-1051.87</strain>
    </source>
</reference>
<dbReference type="Proteomes" id="UP000008792">
    <property type="component" value="Unassembled WGS sequence"/>
</dbReference>
<accession>A0A0Q9WHZ4</accession>
<evidence type="ECO:0000256" key="3">
    <source>
        <dbReference type="ARBA" id="ARBA00022473"/>
    </source>
</evidence>
<dbReference type="STRING" id="7244.A0A0Q9WHZ4"/>
<evidence type="ECO:0000313" key="9">
    <source>
        <dbReference type="EMBL" id="KRF80539.1"/>
    </source>
</evidence>